<evidence type="ECO:0000256" key="1">
    <source>
        <dbReference type="SAM" id="Phobius"/>
    </source>
</evidence>
<feature type="transmembrane region" description="Helical" evidence="1">
    <location>
        <begin position="73"/>
        <end position="95"/>
    </location>
</feature>
<name>A0ABV8WYB3_9BACI</name>
<dbReference type="Proteomes" id="UP001595882">
    <property type="component" value="Unassembled WGS sequence"/>
</dbReference>
<feature type="transmembrane region" description="Helical" evidence="1">
    <location>
        <begin position="115"/>
        <end position="133"/>
    </location>
</feature>
<keyword evidence="1" id="KW-1133">Transmembrane helix</keyword>
<dbReference type="RefSeq" id="WP_390251180.1">
    <property type="nucleotide sequence ID" value="NZ_JBHSDT010000004.1"/>
</dbReference>
<dbReference type="EMBL" id="JBHSDT010000004">
    <property type="protein sequence ID" value="MFC4403029.1"/>
    <property type="molecule type" value="Genomic_DNA"/>
</dbReference>
<feature type="transmembrane region" description="Helical" evidence="1">
    <location>
        <begin position="159"/>
        <end position="180"/>
    </location>
</feature>
<evidence type="ECO:0000313" key="2">
    <source>
        <dbReference type="EMBL" id="MFC4403029.1"/>
    </source>
</evidence>
<keyword evidence="1" id="KW-0472">Membrane</keyword>
<comment type="caution">
    <text evidence="2">The sequence shown here is derived from an EMBL/GenBank/DDBJ whole genome shotgun (WGS) entry which is preliminary data.</text>
</comment>
<protein>
    <submittedName>
        <fullName evidence="2">DUF2975 domain-containing protein</fullName>
    </submittedName>
</protein>
<keyword evidence="1" id="KW-0812">Transmembrane</keyword>
<proteinExistence type="predicted"/>
<feature type="transmembrane region" description="Helical" evidence="1">
    <location>
        <begin position="9"/>
        <end position="31"/>
    </location>
</feature>
<accession>A0ABV8WYB3</accession>
<gene>
    <name evidence="2" type="ORF">ACFOY7_08070</name>
</gene>
<organism evidence="2 3">
    <name type="scientific">Gracilibacillus xinjiangensis</name>
    <dbReference type="NCBI Taxonomy" id="1193282"/>
    <lineage>
        <taxon>Bacteria</taxon>
        <taxon>Bacillati</taxon>
        <taxon>Bacillota</taxon>
        <taxon>Bacilli</taxon>
        <taxon>Bacillales</taxon>
        <taxon>Bacillaceae</taxon>
        <taxon>Gracilibacillus</taxon>
    </lineage>
</organism>
<sequence>MKLKALFKFAYIFCSIGFYLALLITLFSILYHSAFLWYPNSDFTQTFGSFEPFYSYLLIYFKEVPAVYQEKNIIILSFISSTLFSMWILVGLRILHKLFKNIYKESLFIEQNVKLLYILGGVDLVIGSLFIYFDGLLFEKALNALDITNAMVEFTNIDYVETIVSGVIFMMIGAALKVAVRAIEENKYTI</sequence>
<reference evidence="3" key="1">
    <citation type="journal article" date="2019" name="Int. J. Syst. Evol. Microbiol.">
        <title>The Global Catalogue of Microorganisms (GCM) 10K type strain sequencing project: providing services to taxonomists for standard genome sequencing and annotation.</title>
        <authorList>
            <consortium name="The Broad Institute Genomics Platform"/>
            <consortium name="The Broad Institute Genome Sequencing Center for Infectious Disease"/>
            <person name="Wu L."/>
            <person name="Ma J."/>
        </authorList>
    </citation>
    <scope>NUCLEOTIDE SEQUENCE [LARGE SCALE GENOMIC DNA]</scope>
    <source>
        <strain evidence="3">CCUG 37865</strain>
    </source>
</reference>
<keyword evidence="3" id="KW-1185">Reference proteome</keyword>
<evidence type="ECO:0000313" key="3">
    <source>
        <dbReference type="Proteomes" id="UP001595882"/>
    </source>
</evidence>